<evidence type="ECO:0000313" key="2">
    <source>
        <dbReference type="EMBL" id="MEQ5838192.1"/>
    </source>
</evidence>
<dbReference type="EMBL" id="JAOALG010000001">
    <property type="protein sequence ID" value="MEQ5838192.1"/>
    <property type="molecule type" value="Genomic_DNA"/>
</dbReference>
<reference evidence="2 3" key="1">
    <citation type="journal article" date="2024" name="Chem. Sci.">
        <title>Discovery of a lagriamide polyketide by integrated genome mining, isotopic labeling, and untargeted metabolomics.</title>
        <authorList>
            <person name="Fergusson C.H."/>
            <person name="Saulog J."/>
            <person name="Paulo B.S."/>
            <person name="Wilson D.M."/>
            <person name="Liu D.Y."/>
            <person name="Morehouse N.J."/>
            <person name="Waterworth S."/>
            <person name="Barkei J."/>
            <person name="Gray C.A."/>
            <person name="Kwan J.C."/>
            <person name="Eustaquio A.S."/>
            <person name="Linington R.G."/>
        </authorList>
    </citation>
    <scope>NUCLEOTIDE SEQUENCE [LARGE SCALE GENOMIC DNA]</scope>
    <source>
        <strain evidence="2 3">RL17-338-BIF-B</strain>
    </source>
</reference>
<name>A0ABV1LFW7_9BURK</name>
<dbReference type="RefSeq" id="WP_349541050.1">
    <property type="nucleotide sequence ID" value="NZ_JAOALG010000001.1"/>
</dbReference>
<sequence length="254" mass="25463">MKTAVTTLGIAVALTACGGGGGGGGDNSSPAPATSAEGMYHGTTSNNRQIDAFVLDDGSYYVMYSVSGHNEMPGGVVVGSGTSKSGSFSSDNARDFNLEGLGIVPGNVSASYTQKKSLNGTIAYTNGTGSATFTGNYDADYEKAPALTSIAGSYSGFFVASFGQGGSLAPVSLTLAGGGAANFSGVLCSSTGTVATRARGNVYNVTATFAGADCALAGQSLSGMAYFNSTDRSLRGMLTTSDRKTGYLFDVVKK</sequence>
<evidence type="ECO:0000313" key="3">
    <source>
        <dbReference type="Proteomes" id="UP001469089"/>
    </source>
</evidence>
<gene>
    <name evidence="2" type="ORF">N0A02_01900</name>
</gene>
<proteinExistence type="predicted"/>
<protein>
    <recommendedName>
        <fullName evidence="4">Transferrin-binding protein B C-lobe/N-lobe beta barrel domain-containing protein</fullName>
    </recommendedName>
</protein>
<evidence type="ECO:0000256" key="1">
    <source>
        <dbReference type="SAM" id="MobiDB-lite"/>
    </source>
</evidence>
<accession>A0ABV1LFW7</accession>
<keyword evidence="3" id="KW-1185">Reference proteome</keyword>
<dbReference type="Proteomes" id="UP001469089">
    <property type="component" value="Unassembled WGS sequence"/>
</dbReference>
<feature type="region of interest" description="Disordered" evidence="1">
    <location>
        <begin position="21"/>
        <end position="40"/>
    </location>
</feature>
<comment type="caution">
    <text evidence="2">The sequence shown here is derived from an EMBL/GenBank/DDBJ whole genome shotgun (WGS) entry which is preliminary data.</text>
</comment>
<organism evidence="2 3">
    <name type="scientific">Paraburkholderia acidicola</name>
    <dbReference type="NCBI Taxonomy" id="1912599"/>
    <lineage>
        <taxon>Bacteria</taxon>
        <taxon>Pseudomonadati</taxon>
        <taxon>Pseudomonadota</taxon>
        <taxon>Betaproteobacteria</taxon>
        <taxon>Burkholderiales</taxon>
        <taxon>Burkholderiaceae</taxon>
        <taxon>Paraburkholderia</taxon>
    </lineage>
</organism>
<evidence type="ECO:0008006" key="4">
    <source>
        <dbReference type="Google" id="ProtNLM"/>
    </source>
</evidence>
<dbReference type="PROSITE" id="PS51257">
    <property type="entry name" value="PROKAR_LIPOPROTEIN"/>
    <property type="match status" value="1"/>
</dbReference>